<feature type="domain" description="Major facilitator superfamily (MFS) profile" evidence="6">
    <location>
        <begin position="29"/>
        <end position="418"/>
    </location>
</feature>
<feature type="transmembrane region" description="Helical" evidence="5">
    <location>
        <begin position="276"/>
        <end position="297"/>
    </location>
</feature>
<evidence type="ECO:0000256" key="1">
    <source>
        <dbReference type="ARBA" id="ARBA00004141"/>
    </source>
</evidence>
<feature type="transmembrane region" description="Helical" evidence="5">
    <location>
        <begin position="159"/>
        <end position="183"/>
    </location>
</feature>
<dbReference type="GO" id="GO:0016020">
    <property type="term" value="C:membrane"/>
    <property type="evidence" value="ECO:0007669"/>
    <property type="project" value="UniProtKB-SubCell"/>
</dbReference>
<dbReference type="AlphaFoldDB" id="A0A1M7UKV9"/>
<dbReference type="SUPFAM" id="SSF103473">
    <property type="entry name" value="MFS general substrate transporter"/>
    <property type="match status" value="1"/>
</dbReference>
<keyword evidence="8" id="KW-1185">Reference proteome</keyword>
<evidence type="ECO:0000256" key="4">
    <source>
        <dbReference type="ARBA" id="ARBA00023136"/>
    </source>
</evidence>
<evidence type="ECO:0000256" key="2">
    <source>
        <dbReference type="ARBA" id="ARBA00022692"/>
    </source>
</evidence>
<feature type="transmembrane region" description="Helical" evidence="5">
    <location>
        <begin position="304"/>
        <end position="322"/>
    </location>
</feature>
<feature type="transmembrane region" description="Helical" evidence="5">
    <location>
        <begin position="393"/>
        <end position="415"/>
    </location>
</feature>
<proteinExistence type="predicted"/>
<feature type="transmembrane region" description="Helical" evidence="5">
    <location>
        <begin position="189"/>
        <end position="208"/>
    </location>
</feature>
<protein>
    <submittedName>
        <fullName evidence="7">Sugar phosphate permease</fullName>
    </submittedName>
</protein>
<dbReference type="PANTHER" id="PTHR11662">
    <property type="entry name" value="SOLUTE CARRIER FAMILY 17"/>
    <property type="match status" value="1"/>
</dbReference>
<evidence type="ECO:0000256" key="5">
    <source>
        <dbReference type="SAM" id="Phobius"/>
    </source>
</evidence>
<dbReference type="Gene3D" id="1.20.1250.20">
    <property type="entry name" value="MFS general substrate transporter like domains"/>
    <property type="match status" value="2"/>
</dbReference>
<accession>A0A1M7UKV9</accession>
<feature type="transmembrane region" description="Helical" evidence="5">
    <location>
        <begin position="24"/>
        <end position="47"/>
    </location>
</feature>
<dbReference type="RefSeq" id="WP_172806097.1">
    <property type="nucleotide sequence ID" value="NZ_LT670849.1"/>
</dbReference>
<dbReference type="Proteomes" id="UP000184096">
    <property type="component" value="Chromosome I"/>
</dbReference>
<feature type="transmembrane region" description="Helical" evidence="5">
    <location>
        <begin position="102"/>
        <end position="123"/>
    </location>
</feature>
<keyword evidence="2 5" id="KW-0812">Transmembrane</keyword>
<feature type="transmembrane region" description="Helical" evidence="5">
    <location>
        <begin position="68"/>
        <end position="90"/>
    </location>
</feature>
<dbReference type="InterPro" id="IPR050382">
    <property type="entry name" value="MFS_Na/Anion_cotransporter"/>
</dbReference>
<dbReference type="EMBL" id="LT670849">
    <property type="protein sequence ID" value="SHN83517.1"/>
    <property type="molecule type" value="Genomic_DNA"/>
</dbReference>
<organism evidence="7 8">
    <name type="scientific">Bradyrhizobium erythrophlei</name>
    <dbReference type="NCBI Taxonomy" id="1437360"/>
    <lineage>
        <taxon>Bacteria</taxon>
        <taxon>Pseudomonadati</taxon>
        <taxon>Pseudomonadota</taxon>
        <taxon>Alphaproteobacteria</taxon>
        <taxon>Hyphomicrobiales</taxon>
        <taxon>Nitrobacteraceae</taxon>
        <taxon>Bradyrhizobium</taxon>
    </lineage>
</organism>
<feature type="transmembrane region" description="Helical" evidence="5">
    <location>
        <begin position="238"/>
        <end position="256"/>
    </location>
</feature>
<dbReference type="InterPro" id="IPR036259">
    <property type="entry name" value="MFS_trans_sf"/>
</dbReference>
<evidence type="ECO:0000313" key="7">
    <source>
        <dbReference type="EMBL" id="SHN83517.1"/>
    </source>
</evidence>
<dbReference type="GO" id="GO:0022857">
    <property type="term" value="F:transmembrane transporter activity"/>
    <property type="evidence" value="ECO:0007669"/>
    <property type="project" value="InterPro"/>
</dbReference>
<gene>
    <name evidence="7" type="ORF">SAMN05444170_5533</name>
</gene>
<evidence type="ECO:0000256" key="3">
    <source>
        <dbReference type="ARBA" id="ARBA00022989"/>
    </source>
</evidence>
<evidence type="ECO:0000313" key="8">
    <source>
        <dbReference type="Proteomes" id="UP000184096"/>
    </source>
</evidence>
<keyword evidence="3 5" id="KW-1133">Transmembrane helix</keyword>
<comment type="subcellular location">
    <subcellularLocation>
        <location evidence="1">Membrane</location>
        <topology evidence="1">Multi-pass membrane protein</topology>
    </subcellularLocation>
</comment>
<sequence>MADSSLTTGAPAVSETGQIARTGVYRWMVVIILLVAVATAFFDRINIAVLFTNADFKQSIGVGDNPTMLGLLMTGFVFAYGFSALILSVTSDLFGPRRTLSAIALILGVVMAIMGGSTSYAMMLAGRIMIGLTEGPQFGSANVAVKQWFPAEERGRATAVWSIGAPIGSMVGFPLIIMLVAAYGWRGSFYVLAGLNILVVLPIVWFLVRDKEKPDPKSIATDDLPIREAIRILVRNKLFWLLALYDCGAMIFLWGLNSWLPAYLQTARHFDIKQSSFFSSLPFLLMIGGYFLGGWLGDKWRIKAWLCMLGLAATGLLVYAASIVENPVVSAVLVALSAGAWGTTVPTLFAMGTEVIPPKVTAMGFGIYAGLANIVGAISPVLMGYAIGRSGDYAAGLLVITLACVILSFSMIPLLRRH</sequence>
<dbReference type="InterPro" id="IPR020846">
    <property type="entry name" value="MFS_dom"/>
</dbReference>
<dbReference type="PROSITE" id="PS50850">
    <property type="entry name" value="MFS"/>
    <property type="match status" value="1"/>
</dbReference>
<feature type="transmembrane region" description="Helical" evidence="5">
    <location>
        <begin position="362"/>
        <end position="387"/>
    </location>
</feature>
<reference evidence="8" key="1">
    <citation type="submission" date="2016-11" db="EMBL/GenBank/DDBJ databases">
        <authorList>
            <person name="Varghese N."/>
            <person name="Submissions S."/>
        </authorList>
    </citation>
    <scope>NUCLEOTIDE SEQUENCE [LARGE SCALE GENOMIC DNA]</scope>
    <source>
        <strain evidence="8">GAS401</strain>
    </source>
</reference>
<dbReference type="PANTHER" id="PTHR11662:SF399">
    <property type="entry name" value="FI19708P1-RELATED"/>
    <property type="match status" value="1"/>
</dbReference>
<dbReference type="CDD" id="cd17319">
    <property type="entry name" value="MFS_ExuT_GudP_like"/>
    <property type="match status" value="1"/>
</dbReference>
<feature type="transmembrane region" description="Helical" evidence="5">
    <location>
        <begin position="328"/>
        <end position="350"/>
    </location>
</feature>
<dbReference type="InterPro" id="IPR011701">
    <property type="entry name" value="MFS"/>
</dbReference>
<keyword evidence="4 5" id="KW-0472">Membrane</keyword>
<evidence type="ECO:0000259" key="6">
    <source>
        <dbReference type="PROSITE" id="PS50850"/>
    </source>
</evidence>
<dbReference type="Pfam" id="PF07690">
    <property type="entry name" value="MFS_1"/>
    <property type="match status" value="1"/>
</dbReference>
<name>A0A1M7UKV9_9BRAD</name>